<dbReference type="EMBL" id="CM018048">
    <property type="protein sequence ID" value="KAA8521029.1"/>
    <property type="molecule type" value="Genomic_DNA"/>
</dbReference>
<feature type="region of interest" description="Disordered" evidence="1">
    <location>
        <begin position="1"/>
        <end position="20"/>
    </location>
</feature>
<keyword evidence="3" id="KW-1185">Reference proteome</keyword>
<sequence>MSLRYGSYPDKRGSETPDTRGIPVTQFLMFEESRCRNTQHWDANFGFSLYGDIGWLHCEKFPPSNGSCMIFCLF</sequence>
<proteinExistence type="predicted"/>
<gene>
    <name evidence="2" type="ORF">F0562_011683</name>
</gene>
<feature type="compositionally biased region" description="Basic and acidic residues" evidence="1">
    <location>
        <begin position="9"/>
        <end position="18"/>
    </location>
</feature>
<evidence type="ECO:0000256" key="1">
    <source>
        <dbReference type="SAM" id="MobiDB-lite"/>
    </source>
</evidence>
<evidence type="ECO:0000313" key="2">
    <source>
        <dbReference type="EMBL" id="KAA8521029.1"/>
    </source>
</evidence>
<dbReference type="Proteomes" id="UP000325577">
    <property type="component" value="Linkage Group LG5"/>
</dbReference>
<name>A0A5J4ZSK1_9ASTE</name>
<accession>A0A5J4ZSK1</accession>
<evidence type="ECO:0000313" key="3">
    <source>
        <dbReference type="Proteomes" id="UP000325577"/>
    </source>
</evidence>
<dbReference type="AlphaFoldDB" id="A0A5J4ZSK1"/>
<reference evidence="2 3" key="1">
    <citation type="submission" date="2019-09" db="EMBL/GenBank/DDBJ databases">
        <title>A chromosome-level genome assembly of the Chinese tupelo Nyssa sinensis.</title>
        <authorList>
            <person name="Yang X."/>
            <person name="Kang M."/>
            <person name="Yang Y."/>
            <person name="Xiong H."/>
            <person name="Wang M."/>
            <person name="Zhang Z."/>
            <person name="Wang Z."/>
            <person name="Wu H."/>
            <person name="Ma T."/>
            <person name="Liu J."/>
            <person name="Xi Z."/>
        </authorList>
    </citation>
    <scope>NUCLEOTIDE SEQUENCE [LARGE SCALE GENOMIC DNA]</scope>
    <source>
        <strain evidence="2">J267</strain>
        <tissue evidence="2">Leaf</tissue>
    </source>
</reference>
<organism evidence="2 3">
    <name type="scientific">Nyssa sinensis</name>
    <dbReference type="NCBI Taxonomy" id="561372"/>
    <lineage>
        <taxon>Eukaryota</taxon>
        <taxon>Viridiplantae</taxon>
        <taxon>Streptophyta</taxon>
        <taxon>Embryophyta</taxon>
        <taxon>Tracheophyta</taxon>
        <taxon>Spermatophyta</taxon>
        <taxon>Magnoliopsida</taxon>
        <taxon>eudicotyledons</taxon>
        <taxon>Gunneridae</taxon>
        <taxon>Pentapetalae</taxon>
        <taxon>asterids</taxon>
        <taxon>Cornales</taxon>
        <taxon>Nyssaceae</taxon>
        <taxon>Nyssa</taxon>
    </lineage>
</organism>
<protein>
    <submittedName>
        <fullName evidence="2">Uncharacterized protein</fullName>
    </submittedName>
</protein>